<dbReference type="PANTHER" id="PTHR46609:SF8">
    <property type="entry name" value="YQAJ VIRAL RECOMBINASE DOMAIN-CONTAINING PROTEIN"/>
    <property type="match status" value="1"/>
</dbReference>
<dbReference type="PANTHER" id="PTHR46609">
    <property type="entry name" value="EXONUCLEASE, PHAGE-TYPE/RECB, C-TERMINAL DOMAIN-CONTAINING PROTEIN"/>
    <property type="match status" value="1"/>
</dbReference>
<name>A0AAE1LGA6_9NEOP</name>
<evidence type="ECO:0000313" key="4">
    <source>
        <dbReference type="Proteomes" id="UP001219518"/>
    </source>
</evidence>
<evidence type="ECO:0000313" key="3">
    <source>
        <dbReference type="EMBL" id="KAK3918305.1"/>
    </source>
</evidence>
<keyword evidence="1" id="KW-0479">Metal-binding</keyword>
<dbReference type="InterPro" id="IPR011604">
    <property type="entry name" value="PDDEXK-like_dom_sf"/>
</dbReference>
<dbReference type="AlphaFoldDB" id="A0AAE1LGA6"/>
<sequence>MAPLIEIEHLVDALKGFSRPLREGRLAVANIVDPVGVRPSKSKRYVDVEAMVIRTTKINEPSVLVKIQIDKEATKVEDKIKSLSCQCPSGACKEHSCKHAMAVLIYLERNDESELETLTCTDVQQIWGSISEKTLSRFAPVEMHEFCCMKKLPPVYKREIQDVTPELEEEFRSLFIEEQSLALYNECSQEEKLFYDNRLKVTQEEAERMCADSLGQDNDLWKMFKYGRVTGSIIYSMFTYSKNKNAKWDSKFNEMFHSTFKGNDATDKGLMYEDDARDCYTKMYSKPVAIAGIIVNPLVPWLGFSPDGIIMDNDKPFRVWENKTPVKGQNVDGTNIGSCYSSMTKDGKLKEKHKHYGQVQLGMLITGLNACDYSLYCYGFENDSDLNKRMYVHTVLIDERFLIDMLERVSDVYFKKLLPWLVAHDSDVGKE</sequence>
<proteinExistence type="predicted"/>
<keyword evidence="4" id="KW-1185">Reference proteome</keyword>
<gene>
    <name evidence="3" type="ORF">KUF71_000877</name>
</gene>
<evidence type="ECO:0000259" key="2">
    <source>
        <dbReference type="PROSITE" id="PS50966"/>
    </source>
</evidence>
<dbReference type="InterPro" id="IPR051703">
    <property type="entry name" value="NF-kappa-B_Signaling_Reg"/>
</dbReference>
<dbReference type="InterPro" id="IPR019080">
    <property type="entry name" value="YqaJ_viral_recombinase"/>
</dbReference>
<feature type="domain" description="SWIM-type" evidence="2">
    <location>
        <begin position="65"/>
        <end position="108"/>
    </location>
</feature>
<dbReference type="Gene3D" id="3.90.320.10">
    <property type="match status" value="1"/>
</dbReference>
<dbReference type="GO" id="GO:0008270">
    <property type="term" value="F:zinc ion binding"/>
    <property type="evidence" value="ECO:0007669"/>
    <property type="project" value="UniProtKB-KW"/>
</dbReference>
<dbReference type="InterPro" id="IPR007527">
    <property type="entry name" value="Znf_SWIM"/>
</dbReference>
<dbReference type="Pfam" id="PF09588">
    <property type="entry name" value="YqaJ"/>
    <property type="match status" value="1"/>
</dbReference>
<dbReference type="InterPro" id="IPR011335">
    <property type="entry name" value="Restrct_endonuc-II-like"/>
</dbReference>
<organism evidence="3 4">
    <name type="scientific">Frankliniella fusca</name>
    <dbReference type="NCBI Taxonomy" id="407009"/>
    <lineage>
        <taxon>Eukaryota</taxon>
        <taxon>Metazoa</taxon>
        <taxon>Ecdysozoa</taxon>
        <taxon>Arthropoda</taxon>
        <taxon>Hexapoda</taxon>
        <taxon>Insecta</taxon>
        <taxon>Pterygota</taxon>
        <taxon>Neoptera</taxon>
        <taxon>Paraneoptera</taxon>
        <taxon>Thysanoptera</taxon>
        <taxon>Terebrantia</taxon>
        <taxon>Thripoidea</taxon>
        <taxon>Thripidae</taxon>
        <taxon>Frankliniella</taxon>
    </lineage>
</organism>
<keyword evidence="1" id="KW-0863">Zinc-finger</keyword>
<dbReference type="SUPFAM" id="SSF52980">
    <property type="entry name" value="Restriction endonuclease-like"/>
    <property type="match status" value="1"/>
</dbReference>
<dbReference type="PROSITE" id="PS50966">
    <property type="entry name" value="ZF_SWIM"/>
    <property type="match status" value="1"/>
</dbReference>
<reference evidence="3" key="2">
    <citation type="journal article" date="2023" name="BMC Genomics">
        <title>Pest status, molecular evolution, and epigenetic factors derived from the genome assembly of Frankliniella fusca, a thysanopteran phytovirus vector.</title>
        <authorList>
            <person name="Catto M.A."/>
            <person name="Labadie P.E."/>
            <person name="Jacobson A.L."/>
            <person name="Kennedy G.G."/>
            <person name="Srinivasan R."/>
            <person name="Hunt B.G."/>
        </authorList>
    </citation>
    <scope>NUCLEOTIDE SEQUENCE</scope>
    <source>
        <strain evidence="3">PL_HMW_Pooled</strain>
    </source>
</reference>
<dbReference type="Proteomes" id="UP001219518">
    <property type="component" value="Unassembled WGS sequence"/>
</dbReference>
<comment type="caution">
    <text evidence="3">The sequence shown here is derived from an EMBL/GenBank/DDBJ whole genome shotgun (WGS) entry which is preliminary data.</text>
</comment>
<evidence type="ECO:0000256" key="1">
    <source>
        <dbReference type="PROSITE-ProRule" id="PRU00325"/>
    </source>
</evidence>
<reference evidence="3" key="1">
    <citation type="submission" date="2021-07" db="EMBL/GenBank/DDBJ databases">
        <authorList>
            <person name="Catto M.A."/>
            <person name="Jacobson A."/>
            <person name="Kennedy G."/>
            <person name="Labadie P."/>
            <person name="Hunt B.G."/>
            <person name="Srinivasan R."/>
        </authorList>
    </citation>
    <scope>NUCLEOTIDE SEQUENCE</scope>
    <source>
        <strain evidence="3">PL_HMW_Pooled</strain>
        <tissue evidence="3">Head</tissue>
    </source>
</reference>
<keyword evidence="1" id="KW-0862">Zinc</keyword>
<protein>
    <submittedName>
        <fullName evidence="3">tRNA dimethylallyltransferase</fullName>
    </submittedName>
</protein>
<dbReference type="EMBL" id="JAHWGI010000935">
    <property type="protein sequence ID" value="KAK3918305.1"/>
    <property type="molecule type" value="Genomic_DNA"/>
</dbReference>
<accession>A0AAE1LGA6</accession>
<dbReference type="GO" id="GO:0006281">
    <property type="term" value="P:DNA repair"/>
    <property type="evidence" value="ECO:0007669"/>
    <property type="project" value="UniProtKB-ARBA"/>
</dbReference>
<dbReference type="CDD" id="cd22343">
    <property type="entry name" value="PDDEXK_lambda_exonuclease-like"/>
    <property type="match status" value="1"/>
</dbReference>